<evidence type="ECO:0000256" key="14">
    <source>
        <dbReference type="PROSITE-ProRule" id="PRU10141"/>
    </source>
</evidence>
<keyword evidence="7 14" id="KW-0547">Nucleotide-binding</keyword>
<evidence type="ECO:0000313" key="19">
    <source>
        <dbReference type="RefSeq" id="XP_012940311.1"/>
    </source>
</evidence>
<dbReference type="InterPro" id="IPR043969">
    <property type="entry name" value="MAP3K_PH"/>
</dbReference>
<evidence type="ECO:0000256" key="1">
    <source>
        <dbReference type="ARBA" id="ARBA00001946"/>
    </source>
</evidence>
<dbReference type="InterPro" id="IPR000719">
    <property type="entry name" value="Prot_kinase_dom"/>
</dbReference>
<evidence type="ECO:0000256" key="5">
    <source>
        <dbReference type="ARBA" id="ARBA00022679"/>
    </source>
</evidence>
<dbReference type="SMART" id="SM00220">
    <property type="entry name" value="S_TKc"/>
    <property type="match status" value="1"/>
</dbReference>
<evidence type="ECO:0000256" key="13">
    <source>
        <dbReference type="ARBA" id="ARBA00048329"/>
    </source>
</evidence>
<gene>
    <name evidence="19" type="primary">LOC101862124</name>
</gene>
<comment type="cofactor">
    <cofactor evidence="1">
        <name>Mg(2+)</name>
        <dbReference type="ChEBI" id="CHEBI:18420"/>
    </cofactor>
</comment>
<dbReference type="PROSITE" id="PS00107">
    <property type="entry name" value="PROTEIN_KINASE_ATP"/>
    <property type="match status" value="1"/>
</dbReference>
<keyword evidence="11 15" id="KW-0175">Coiled coil</keyword>
<dbReference type="InterPro" id="IPR025136">
    <property type="entry name" value="MAP3K_TRAF-bd"/>
</dbReference>
<accession>A0ABM1A3W7</accession>
<dbReference type="EC" id="2.7.11.25" evidence="3"/>
<keyword evidence="6" id="KW-0479">Metal-binding</keyword>
<keyword evidence="8 19" id="KW-0418">Kinase</keyword>
<comment type="catalytic activity">
    <reaction evidence="13">
        <text>L-seryl-[protein] + ATP = O-phospho-L-seryl-[protein] + ADP + H(+)</text>
        <dbReference type="Rhea" id="RHEA:17989"/>
        <dbReference type="Rhea" id="RHEA-COMP:9863"/>
        <dbReference type="Rhea" id="RHEA-COMP:11604"/>
        <dbReference type="ChEBI" id="CHEBI:15378"/>
        <dbReference type="ChEBI" id="CHEBI:29999"/>
        <dbReference type="ChEBI" id="CHEBI:30616"/>
        <dbReference type="ChEBI" id="CHEBI:83421"/>
        <dbReference type="ChEBI" id="CHEBI:456216"/>
        <dbReference type="EC" id="2.7.11.25"/>
    </reaction>
</comment>
<dbReference type="Pfam" id="PF19039">
    <property type="entry name" value="ASK_PH"/>
    <property type="match status" value="1"/>
</dbReference>
<evidence type="ECO:0000259" key="17">
    <source>
        <dbReference type="PROSITE" id="PS50011"/>
    </source>
</evidence>
<dbReference type="InterPro" id="IPR011009">
    <property type="entry name" value="Kinase-like_dom_sf"/>
</dbReference>
<evidence type="ECO:0000256" key="16">
    <source>
        <dbReference type="SAM" id="MobiDB-lite"/>
    </source>
</evidence>
<dbReference type="RefSeq" id="XP_012940311.1">
    <property type="nucleotide sequence ID" value="XM_013084857.2"/>
</dbReference>
<evidence type="ECO:0000256" key="2">
    <source>
        <dbReference type="ARBA" id="ARBA00006529"/>
    </source>
</evidence>
<dbReference type="Pfam" id="PF20309">
    <property type="entry name" value="DRHyd-ASK"/>
    <property type="match status" value="1"/>
</dbReference>
<protein>
    <recommendedName>
        <fullName evidence="3">mitogen-activated protein kinase kinase kinase</fullName>
        <ecNumber evidence="3">2.7.11.25</ecNumber>
    </recommendedName>
</protein>
<sequence length="1335" mass="151476">MKVVCVVSENGEVKGPAISSELIIARDKAFRELQNVVKEVNGTLEIVPFQKLDFGETEVLDTFYNAEVSVVDMSVSLQQAPLFYHIGIRQSMGMKHNIVTIFDSDPEMSMSLRMSCASGILFLPYQIDGNGMCVVSDPGAARMSELCVVHPETISLGRKLKVMFDDMDEDNLAHAKERFLIDLRKTRETYKGEDLRQALLGMRRRLDDPQLLTVDTVLNMMISFREVQDYKAMVKLVEDVSSFPFIKIDGNQGIQNLYAFALNRNGNREKALSVILKAIEKSESPVPDMICLCGRIYKDKFVDSDYTDDAALHNAISWYRKGFEVQPNEYAGINLATLLVISGKDFSSCSELQRIGITLNNLIGKKGSLSSLTNYWDVATFFEISVLAEDYSKAVQAADCMYRLEPPEWYLKSTVGNITLISRFRKSSVKVLSSKDSQLFTFWMDFFIEVSKPLSELTSSQFPVLLLEPNREFIPSYIQVNAEIQEKNVRLWHVWQDKRDHRPSDWTFPADTIKRVSLYKRDARAIFLYVQDISDDDYHIFFSSESQAQRFYSMMSELATSPDILIDEDDIDDVVDYAYDFDEKGNRILLGRGTYGAVYAARDKKTQVKVAVKEVPEKYQQEVQPLHEEIKLHMRLNHKNIVRYLGSVSEEGFFKIFMEQVPGGSLSQLLRSKWGPLKENEATIAFYTKQILDGLKYLHDNKIVHRDIKGDNVLVNTYSGVLKISDFGTSKRLSGINPCADTFAGTIQYMAPEVIDKGTRGYGPPADIWSLGCTVIEMATGKPPFIELGSPEAAMFKVGYFKMHPQIPENMSEKAKEFLLRCFEPDPNNRATSQELMEHPFILENVGARRKRRKVKEETHEHHDYLRSVSEPMGRGKNKNEDLKLRIPRITRLKTEAFGSQENLSDDLDTIDEGRNYLCLTPASSVTELSVMEDQPSDDFRRRSLSDSQARPSRRRFYLSSPPQNCRTPSSESNMSTDTSPVQTYLLSPDIESHESSFSKEGGFYMLRKDSERRQTLVHILDQDSDKICANWLDMLHRDATISSPKLTAEHLMCLLVGIKSYILDQSTMSIKEAIGGRCGADIGNHDNLREYVQFDASALMEIQLALYVFQDAVSMNLRAHSIKPHWMFALDNLLRGAVQVAITILSPELGANLRGEDTRGEEEVATSGVSSANSGKAHSYYKQASADMVAQVSQLQDENLKVLQELVEAQRQYQLLLQQTLQEKKMSLLQLRVILTGEGSAGTSRETSPALDQSSSSIEVPGKAVRDQALIDWMKSLNFDEESIQKVCEEEYTLNDLLELVTWEDIRQLHIRGGLRCRLWRAILDHRTKDLDHG</sequence>
<evidence type="ECO:0000256" key="6">
    <source>
        <dbReference type="ARBA" id="ARBA00022723"/>
    </source>
</evidence>
<keyword evidence="5" id="KW-0808">Transferase</keyword>
<dbReference type="PROSITE" id="PS50011">
    <property type="entry name" value="PROTEIN_KINASE_DOM"/>
    <property type="match status" value="1"/>
</dbReference>
<name>A0ABM1A3W7_APLCA</name>
<dbReference type="InterPro" id="IPR046872">
    <property type="entry name" value="DRHyd-ASK"/>
</dbReference>
<evidence type="ECO:0000313" key="18">
    <source>
        <dbReference type="Proteomes" id="UP000694888"/>
    </source>
</evidence>
<dbReference type="SUPFAM" id="SSF56112">
    <property type="entry name" value="Protein kinase-like (PK-like)"/>
    <property type="match status" value="1"/>
</dbReference>
<dbReference type="SUPFAM" id="SSF47769">
    <property type="entry name" value="SAM/Pointed domain"/>
    <property type="match status" value="1"/>
</dbReference>
<evidence type="ECO:0000256" key="7">
    <source>
        <dbReference type="ARBA" id="ARBA00022741"/>
    </source>
</evidence>
<feature type="region of interest" description="Disordered" evidence="16">
    <location>
        <begin position="929"/>
        <end position="980"/>
    </location>
</feature>
<dbReference type="Pfam" id="PF13281">
    <property type="entry name" value="MAP3K_TRAF_bd"/>
    <property type="match status" value="1"/>
</dbReference>
<feature type="coiled-coil region" evidence="15">
    <location>
        <begin position="1193"/>
        <end position="1224"/>
    </location>
</feature>
<evidence type="ECO:0000256" key="12">
    <source>
        <dbReference type="ARBA" id="ARBA00047559"/>
    </source>
</evidence>
<keyword evidence="4" id="KW-0723">Serine/threonine-protein kinase</keyword>
<dbReference type="InterPro" id="IPR008271">
    <property type="entry name" value="Ser/Thr_kinase_AS"/>
</dbReference>
<dbReference type="Pfam" id="PF20302">
    <property type="entry name" value="HisK-N-like"/>
    <property type="match status" value="1"/>
</dbReference>
<feature type="domain" description="Protein kinase" evidence="17">
    <location>
        <begin position="584"/>
        <end position="842"/>
    </location>
</feature>
<reference evidence="19" key="1">
    <citation type="submission" date="2025-08" db="UniProtKB">
        <authorList>
            <consortium name="RefSeq"/>
        </authorList>
    </citation>
    <scope>IDENTIFICATION</scope>
</reference>
<comment type="catalytic activity">
    <reaction evidence="12">
        <text>L-threonyl-[protein] + ATP = O-phospho-L-threonyl-[protein] + ADP + H(+)</text>
        <dbReference type="Rhea" id="RHEA:46608"/>
        <dbReference type="Rhea" id="RHEA-COMP:11060"/>
        <dbReference type="Rhea" id="RHEA-COMP:11605"/>
        <dbReference type="ChEBI" id="CHEBI:15378"/>
        <dbReference type="ChEBI" id="CHEBI:30013"/>
        <dbReference type="ChEBI" id="CHEBI:30616"/>
        <dbReference type="ChEBI" id="CHEBI:61977"/>
        <dbReference type="ChEBI" id="CHEBI:456216"/>
        <dbReference type="EC" id="2.7.11.25"/>
    </reaction>
</comment>
<dbReference type="GeneID" id="101862124"/>
<proteinExistence type="inferred from homology"/>
<evidence type="ECO:0000256" key="3">
    <source>
        <dbReference type="ARBA" id="ARBA00012406"/>
    </source>
</evidence>
<comment type="similarity">
    <text evidence="2">Belongs to the protein kinase superfamily. STE Ser/Thr protein kinase family. MAP kinase kinase kinase subfamily.</text>
</comment>
<dbReference type="InterPro" id="IPR046873">
    <property type="entry name" value="HisK-N-like"/>
</dbReference>
<feature type="compositionally biased region" description="Polar residues" evidence="16">
    <location>
        <begin position="961"/>
        <end position="980"/>
    </location>
</feature>
<keyword evidence="10" id="KW-0460">Magnesium</keyword>
<evidence type="ECO:0000256" key="9">
    <source>
        <dbReference type="ARBA" id="ARBA00022840"/>
    </source>
</evidence>
<dbReference type="Pfam" id="PF00069">
    <property type="entry name" value="Pkinase"/>
    <property type="match status" value="1"/>
</dbReference>
<dbReference type="InterPro" id="IPR017441">
    <property type="entry name" value="Protein_kinase_ATP_BS"/>
</dbReference>
<feature type="binding site" evidence="14">
    <location>
        <position position="613"/>
    </location>
    <ligand>
        <name>ATP</name>
        <dbReference type="ChEBI" id="CHEBI:30616"/>
    </ligand>
</feature>
<dbReference type="Gene3D" id="3.30.200.20">
    <property type="entry name" value="Phosphorylase Kinase, domain 1"/>
    <property type="match status" value="1"/>
</dbReference>
<evidence type="ECO:0000256" key="8">
    <source>
        <dbReference type="ARBA" id="ARBA00022777"/>
    </source>
</evidence>
<organism evidence="18 19">
    <name type="scientific">Aplysia californica</name>
    <name type="common">California sea hare</name>
    <dbReference type="NCBI Taxonomy" id="6500"/>
    <lineage>
        <taxon>Eukaryota</taxon>
        <taxon>Metazoa</taxon>
        <taxon>Spiralia</taxon>
        <taxon>Lophotrochozoa</taxon>
        <taxon>Mollusca</taxon>
        <taxon>Gastropoda</taxon>
        <taxon>Heterobranchia</taxon>
        <taxon>Euthyneura</taxon>
        <taxon>Tectipleura</taxon>
        <taxon>Aplysiida</taxon>
        <taxon>Aplysioidea</taxon>
        <taxon>Aplysiidae</taxon>
        <taxon>Aplysia</taxon>
    </lineage>
</organism>
<dbReference type="Proteomes" id="UP000694888">
    <property type="component" value="Unplaced"/>
</dbReference>
<dbReference type="Gene3D" id="1.10.510.10">
    <property type="entry name" value="Transferase(Phosphotransferase) domain 1"/>
    <property type="match status" value="1"/>
</dbReference>
<keyword evidence="9 14" id="KW-0067">ATP-binding</keyword>
<keyword evidence="18" id="KW-1185">Reference proteome</keyword>
<dbReference type="PROSITE" id="PS00108">
    <property type="entry name" value="PROTEIN_KINASE_ST"/>
    <property type="match status" value="1"/>
</dbReference>
<evidence type="ECO:0000256" key="11">
    <source>
        <dbReference type="ARBA" id="ARBA00023054"/>
    </source>
</evidence>
<dbReference type="PANTHER" id="PTHR11584:SF394">
    <property type="entry name" value="APOPTOTIC SIGNAL-REGULATING KINASE 1, ISOFORM C"/>
    <property type="match status" value="1"/>
</dbReference>
<dbReference type="PANTHER" id="PTHR11584">
    <property type="entry name" value="SERINE/THREONINE PROTEIN KINASE"/>
    <property type="match status" value="1"/>
</dbReference>
<evidence type="ECO:0000256" key="10">
    <source>
        <dbReference type="ARBA" id="ARBA00022842"/>
    </source>
</evidence>
<dbReference type="GO" id="GO:0016301">
    <property type="term" value="F:kinase activity"/>
    <property type="evidence" value="ECO:0007669"/>
    <property type="project" value="UniProtKB-KW"/>
</dbReference>
<dbReference type="InterPro" id="IPR013761">
    <property type="entry name" value="SAM/pointed_sf"/>
</dbReference>
<dbReference type="CDD" id="cd06624">
    <property type="entry name" value="STKc_ASK"/>
    <property type="match status" value="1"/>
</dbReference>
<evidence type="ECO:0000256" key="15">
    <source>
        <dbReference type="SAM" id="Coils"/>
    </source>
</evidence>
<evidence type="ECO:0000256" key="4">
    <source>
        <dbReference type="ARBA" id="ARBA00022527"/>
    </source>
</evidence>